<sequence length="509" mass="57471">MGSPKTTDLERELAYLWPDGEHGGYNLHDGNENSQGIHLTQPSQPSAQMTTELNDVDDAKLWPPNVEKLFIQLMVEEMVKGNMQEGIFHKRIWDKILEELNKQSKRNYKFPQVKTKFNRLRQRHRIFSQLLQHTGLGWDAETNTVSGSDEVWMNVLAAMPKAKEFRRKGCENYIQLGTLFNKTTATGVMAFASTQDPTNTDEERELDEGDVGETRPDKRAKSVTSTKSKKSGRKGERVSEMTEAINNFARITEKRNESKDARYAAKLAARAANTTASSAHPPMKPTPPVDDHSLEKAIEVLDTYKDLPPEKFMKILQALYKRTHRVAFLKLSEERRAIWMEFMGNQVFAPLASCLRYLRRPKSEEGEGGLCRSELRRWPPASGVCVGQRGEEGEGGFSSVKKRERQRQEIFWNDVKEDGDRSSSSAFSENVATADDWMKALNKGVPAVVVLNPKACCDFDTESIEASYSTGFVFDKRHGIVSLNRDVATKFKAVVAEALSVNREEILGV</sequence>
<reference evidence="3" key="1">
    <citation type="submission" date="2018-02" db="EMBL/GenBank/DDBJ databases">
        <authorList>
            <person name="Cohen D.B."/>
            <person name="Kent A.D."/>
        </authorList>
    </citation>
    <scope>NUCLEOTIDE SEQUENCE</scope>
</reference>
<organism evidence="3">
    <name type="scientific">Fagus sylvatica</name>
    <name type="common">Beechnut</name>
    <dbReference type="NCBI Taxonomy" id="28930"/>
    <lineage>
        <taxon>Eukaryota</taxon>
        <taxon>Viridiplantae</taxon>
        <taxon>Streptophyta</taxon>
        <taxon>Embryophyta</taxon>
        <taxon>Tracheophyta</taxon>
        <taxon>Spermatophyta</taxon>
        <taxon>Magnoliopsida</taxon>
        <taxon>eudicotyledons</taxon>
        <taxon>Gunneridae</taxon>
        <taxon>Pentapetalae</taxon>
        <taxon>rosids</taxon>
        <taxon>fabids</taxon>
        <taxon>Fagales</taxon>
        <taxon>Fagaceae</taxon>
        <taxon>Fagus</taxon>
    </lineage>
</organism>
<dbReference type="PANTHER" id="PTHR47584:SF14">
    <property type="entry name" value="L10-INTERACTING MYB DOMAIN-CONTAINING PROTEIN-LIKE"/>
    <property type="match status" value="1"/>
</dbReference>
<protein>
    <recommendedName>
        <fullName evidence="2">Myb/SANT-like domain-containing protein</fullName>
    </recommendedName>
</protein>
<evidence type="ECO:0000256" key="1">
    <source>
        <dbReference type="SAM" id="MobiDB-lite"/>
    </source>
</evidence>
<accession>A0A2N9EL01</accession>
<dbReference type="AlphaFoldDB" id="A0A2N9EL01"/>
<dbReference type="InterPro" id="IPR045026">
    <property type="entry name" value="LIMYB"/>
</dbReference>
<evidence type="ECO:0000259" key="2">
    <source>
        <dbReference type="Pfam" id="PF12776"/>
    </source>
</evidence>
<name>A0A2N9EL01_FAGSY</name>
<evidence type="ECO:0000313" key="3">
    <source>
        <dbReference type="EMBL" id="SPC75493.1"/>
    </source>
</evidence>
<dbReference type="PANTHER" id="PTHR47584">
    <property type="match status" value="1"/>
</dbReference>
<feature type="region of interest" description="Disordered" evidence="1">
    <location>
        <begin position="192"/>
        <end position="239"/>
    </location>
</feature>
<dbReference type="InterPro" id="IPR024752">
    <property type="entry name" value="Myb/SANT-like_dom"/>
</dbReference>
<feature type="compositionally biased region" description="Acidic residues" evidence="1">
    <location>
        <begin position="199"/>
        <end position="211"/>
    </location>
</feature>
<dbReference type="EMBL" id="OIVN01000163">
    <property type="protein sequence ID" value="SPC75493.1"/>
    <property type="molecule type" value="Genomic_DNA"/>
</dbReference>
<proteinExistence type="predicted"/>
<feature type="domain" description="Myb/SANT-like" evidence="2">
    <location>
        <begin position="62"/>
        <end position="154"/>
    </location>
</feature>
<dbReference type="Pfam" id="PF12776">
    <property type="entry name" value="Myb_DNA-bind_3"/>
    <property type="match status" value="1"/>
</dbReference>
<gene>
    <name evidence="3" type="ORF">FSB_LOCUS3375</name>
</gene>